<dbReference type="HAMAP" id="MF_01448">
    <property type="entry name" value="UPF0473"/>
    <property type="match status" value="2"/>
</dbReference>
<name>A0A1C0YMU7_9BACL</name>
<gene>
    <name evidence="3" type="ORF">A6M13_01190</name>
</gene>
<proteinExistence type="inferred from homology"/>
<reference evidence="3 4" key="1">
    <citation type="submission" date="2016-07" db="EMBL/GenBank/DDBJ databases">
        <title>Caryophanon tenue genome sequencing.</title>
        <authorList>
            <person name="Verma A."/>
            <person name="Pal Y."/>
            <person name="Krishnamurthi S."/>
        </authorList>
    </citation>
    <scope>NUCLEOTIDE SEQUENCE [LARGE SCALE GENOMIC DNA]</scope>
    <source>
        <strain evidence="3 4">DSM 14152</strain>
    </source>
</reference>
<evidence type="ECO:0000313" key="4">
    <source>
        <dbReference type="Proteomes" id="UP000093199"/>
    </source>
</evidence>
<dbReference type="EMBL" id="MASJ01000001">
    <property type="protein sequence ID" value="OCS88491.1"/>
    <property type="molecule type" value="Genomic_DNA"/>
</dbReference>
<comment type="caution">
    <text evidence="3">The sequence shown here is derived from an EMBL/GenBank/DDBJ whole genome shotgun (WGS) entry which is preliminary data.</text>
</comment>
<dbReference type="InterPro" id="IPR009711">
    <property type="entry name" value="UPF0473"/>
</dbReference>
<evidence type="ECO:0000256" key="1">
    <source>
        <dbReference type="ARBA" id="ARBA00008439"/>
    </source>
</evidence>
<evidence type="ECO:0000256" key="2">
    <source>
        <dbReference type="HAMAP-Rule" id="MF_01448"/>
    </source>
</evidence>
<dbReference type="Proteomes" id="UP000093199">
    <property type="component" value="Unassembled WGS sequence"/>
</dbReference>
<accession>A0A1C0YMU7</accession>
<dbReference type="STRING" id="33978.A6M13_01190"/>
<evidence type="ECO:0000313" key="3">
    <source>
        <dbReference type="EMBL" id="OCS88491.1"/>
    </source>
</evidence>
<dbReference type="Pfam" id="PF06949">
    <property type="entry name" value="DUF1292"/>
    <property type="match status" value="2"/>
</dbReference>
<protein>
    <recommendedName>
        <fullName evidence="2">UPF0473 protein A6M13_01190</fullName>
    </recommendedName>
</protein>
<organism evidence="3 4">
    <name type="scientific">Caryophanon tenue</name>
    <dbReference type="NCBI Taxonomy" id="33978"/>
    <lineage>
        <taxon>Bacteria</taxon>
        <taxon>Bacillati</taxon>
        <taxon>Bacillota</taxon>
        <taxon>Bacilli</taxon>
        <taxon>Bacillales</taxon>
        <taxon>Caryophanaceae</taxon>
        <taxon>Caryophanon</taxon>
    </lineage>
</organism>
<dbReference type="RefSeq" id="WP_066542285.1">
    <property type="nucleotide sequence ID" value="NZ_MASJ01000001.1"/>
</dbReference>
<comment type="similarity">
    <text evidence="1 2">Belongs to the UPF0473 family.</text>
</comment>
<dbReference type="PANTHER" id="PTHR40066:SF1">
    <property type="entry name" value="UPF0473 PROTEIN CBO2561_CLC_2432"/>
    <property type="match status" value="1"/>
</dbReference>
<keyword evidence="4" id="KW-1185">Reference proteome</keyword>
<dbReference type="AlphaFoldDB" id="A0A1C0YMU7"/>
<dbReference type="OrthoDB" id="2086132at2"/>
<dbReference type="PANTHER" id="PTHR40066">
    <property type="entry name" value="UPF0473 PROTEIN CBO2561/CLC_2432"/>
    <property type="match status" value="1"/>
</dbReference>
<sequence length="172" mass="19579">MEEQTFTLQNEVGEDVTCRVVFTFDAEEHSYVLFTVVGDETGQVSALRYILDDNGELSDFADIETDEEWAMVEEVMNTIVSEFSEDQQNFITVTNEQGDDVEFQILHRFQHPETQKDYLFYGDLDDNGMVTEVFASAYASGNNGEVLDLLPIETDDEWAFVEAVLQSLQGEQ</sequence>